<dbReference type="GeneID" id="89940791"/>
<evidence type="ECO:0000313" key="2">
    <source>
        <dbReference type="Proteomes" id="UP001302812"/>
    </source>
</evidence>
<organism evidence="1 2">
    <name type="scientific">Canariomyces notabilis</name>
    <dbReference type="NCBI Taxonomy" id="2074819"/>
    <lineage>
        <taxon>Eukaryota</taxon>
        <taxon>Fungi</taxon>
        <taxon>Dikarya</taxon>
        <taxon>Ascomycota</taxon>
        <taxon>Pezizomycotina</taxon>
        <taxon>Sordariomycetes</taxon>
        <taxon>Sordariomycetidae</taxon>
        <taxon>Sordariales</taxon>
        <taxon>Chaetomiaceae</taxon>
        <taxon>Canariomyces</taxon>
    </lineage>
</organism>
<comment type="caution">
    <text evidence="1">The sequence shown here is derived from an EMBL/GenBank/DDBJ whole genome shotgun (WGS) entry which is preliminary data.</text>
</comment>
<dbReference type="RefSeq" id="XP_064672269.1">
    <property type="nucleotide sequence ID" value="XM_064816666.1"/>
</dbReference>
<sequence length="163" mass="18222">MAALSAKEKFIASVAQTLNSREIPCILWATAFSTSMACPPSSLPPGELPPHFVLAADHTALPPWRPGRGTGYLKFRTPPVVVPRSHVLLEAYMRIYARDFGKWIGGNTLCMICYMIEYVDNDGYLDVDQLPEPLRTLYLELRDEKTPTRPWSENLRAALGVSD</sequence>
<reference evidence="1" key="2">
    <citation type="submission" date="2023-05" db="EMBL/GenBank/DDBJ databases">
        <authorList>
            <consortium name="Lawrence Berkeley National Laboratory"/>
            <person name="Steindorff A."/>
            <person name="Hensen N."/>
            <person name="Bonometti L."/>
            <person name="Westerberg I."/>
            <person name="Brannstrom I.O."/>
            <person name="Guillou S."/>
            <person name="Cros-Aarteil S."/>
            <person name="Calhoun S."/>
            <person name="Haridas S."/>
            <person name="Kuo A."/>
            <person name="Mondo S."/>
            <person name="Pangilinan J."/>
            <person name="Riley R."/>
            <person name="Labutti K."/>
            <person name="Andreopoulos B."/>
            <person name="Lipzen A."/>
            <person name="Chen C."/>
            <person name="Yanf M."/>
            <person name="Daum C."/>
            <person name="Ng V."/>
            <person name="Clum A."/>
            <person name="Ohm R."/>
            <person name="Martin F."/>
            <person name="Silar P."/>
            <person name="Natvig D."/>
            <person name="Lalanne C."/>
            <person name="Gautier V."/>
            <person name="Ament-Velasquez S.L."/>
            <person name="Kruys A."/>
            <person name="Hutchinson M.I."/>
            <person name="Powell A.J."/>
            <person name="Barry K."/>
            <person name="Miller A.N."/>
            <person name="Grigoriev I.V."/>
            <person name="Debuchy R."/>
            <person name="Gladieux P."/>
            <person name="Thoren M.H."/>
            <person name="Johannesson H."/>
        </authorList>
    </citation>
    <scope>NUCLEOTIDE SEQUENCE</scope>
    <source>
        <strain evidence="1">CBS 508.74</strain>
    </source>
</reference>
<protein>
    <submittedName>
        <fullName evidence="1">Uncharacterized protein</fullName>
    </submittedName>
</protein>
<keyword evidence="2" id="KW-1185">Reference proteome</keyword>
<evidence type="ECO:0000313" key="1">
    <source>
        <dbReference type="EMBL" id="KAK4114699.1"/>
    </source>
</evidence>
<reference evidence="1" key="1">
    <citation type="journal article" date="2023" name="Mol. Phylogenet. Evol.">
        <title>Genome-scale phylogeny and comparative genomics of the fungal order Sordariales.</title>
        <authorList>
            <person name="Hensen N."/>
            <person name="Bonometti L."/>
            <person name="Westerberg I."/>
            <person name="Brannstrom I.O."/>
            <person name="Guillou S."/>
            <person name="Cros-Aarteil S."/>
            <person name="Calhoun S."/>
            <person name="Haridas S."/>
            <person name="Kuo A."/>
            <person name="Mondo S."/>
            <person name="Pangilinan J."/>
            <person name="Riley R."/>
            <person name="LaButti K."/>
            <person name="Andreopoulos B."/>
            <person name="Lipzen A."/>
            <person name="Chen C."/>
            <person name="Yan M."/>
            <person name="Daum C."/>
            <person name="Ng V."/>
            <person name="Clum A."/>
            <person name="Steindorff A."/>
            <person name="Ohm R.A."/>
            <person name="Martin F."/>
            <person name="Silar P."/>
            <person name="Natvig D.O."/>
            <person name="Lalanne C."/>
            <person name="Gautier V."/>
            <person name="Ament-Velasquez S.L."/>
            <person name="Kruys A."/>
            <person name="Hutchinson M.I."/>
            <person name="Powell A.J."/>
            <person name="Barry K."/>
            <person name="Miller A.N."/>
            <person name="Grigoriev I.V."/>
            <person name="Debuchy R."/>
            <person name="Gladieux P."/>
            <person name="Hiltunen Thoren M."/>
            <person name="Johannesson H."/>
        </authorList>
    </citation>
    <scope>NUCLEOTIDE SEQUENCE</scope>
    <source>
        <strain evidence="1">CBS 508.74</strain>
    </source>
</reference>
<accession>A0AAN6YVP0</accession>
<proteinExistence type="predicted"/>
<name>A0AAN6YVP0_9PEZI</name>
<dbReference type="Proteomes" id="UP001302812">
    <property type="component" value="Unassembled WGS sequence"/>
</dbReference>
<gene>
    <name evidence="1" type="ORF">N656DRAFT_788143</name>
</gene>
<dbReference type="AlphaFoldDB" id="A0AAN6YVP0"/>
<dbReference type="EMBL" id="MU853336">
    <property type="protein sequence ID" value="KAK4114699.1"/>
    <property type="molecule type" value="Genomic_DNA"/>
</dbReference>